<reference evidence="2" key="1">
    <citation type="journal article" date="2013" name="J. Plant Res.">
        <title>Effect of fungi and light on seed germination of three Opuntia species from semiarid lands of central Mexico.</title>
        <authorList>
            <person name="Delgado-Sanchez P."/>
            <person name="Jimenez-Bremont J.F."/>
            <person name="Guerrero-Gonzalez Mde L."/>
            <person name="Flores J."/>
        </authorList>
    </citation>
    <scope>NUCLEOTIDE SEQUENCE</scope>
    <source>
        <tissue evidence="2">Cladode</tissue>
    </source>
</reference>
<feature type="compositionally biased region" description="Basic and acidic residues" evidence="1">
    <location>
        <begin position="124"/>
        <end position="141"/>
    </location>
</feature>
<feature type="compositionally biased region" description="Acidic residues" evidence="1">
    <location>
        <begin position="142"/>
        <end position="176"/>
    </location>
</feature>
<name>A0A7C8YJ04_OPUST</name>
<dbReference type="AlphaFoldDB" id="A0A7C8YJ04"/>
<reference evidence="2" key="2">
    <citation type="submission" date="2020-07" db="EMBL/GenBank/DDBJ databases">
        <authorList>
            <person name="Vera ALvarez R."/>
            <person name="Arias-Moreno D.M."/>
            <person name="Jimenez-Jacinto V."/>
            <person name="Jimenez-Bremont J.F."/>
            <person name="Swaminathan K."/>
            <person name="Moose S.P."/>
            <person name="Guerrero-Gonzalez M.L."/>
            <person name="Marino-Ramirez L."/>
            <person name="Landsman D."/>
            <person name="Rodriguez-Kessler M."/>
            <person name="Delgado-Sanchez P."/>
        </authorList>
    </citation>
    <scope>NUCLEOTIDE SEQUENCE</scope>
    <source>
        <tissue evidence="2">Cladode</tissue>
    </source>
</reference>
<feature type="region of interest" description="Disordered" evidence="1">
    <location>
        <begin position="58"/>
        <end position="82"/>
    </location>
</feature>
<protein>
    <submittedName>
        <fullName evidence="2">Uncharacterized protein</fullName>
    </submittedName>
</protein>
<sequence length="176" mass="19516">MSRTLLRRIVSLSLISHRPDSAIIFSPKSSLSSSSSSLSSSRFALSFHTHFATYAKHSDKDIRSSPSSSNDNDDIPSDVSTEELRQRIGKYLGGDVEALPSIFEAILARKLSGKHEDSDDELMETFRSKAQHGDEHGKIGLDGDEQIESDEDLSYFDEDQSDLDENLSDSDEELSD</sequence>
<accession>A0A7C8YJ04</accession>
<evidence type="ECO:0000313" key="2">
    <source>
        <dbReference type="EMBL" id="MBA4619579.1"/>
    </source>
</evidence>
<feature type="region of interest" description="Disordered" evidence="1">
    <location>
        <begin position="117"/>
        <end position="176"/>
    </location>
</feature>
<proteinExistence type="predicted"/>
<dbReference type="EMBL" id="GISG01026070">
    <property type="protein sequence ID" value="MBA4619579.1"/>
    <property type="molecule type" value="Transcribed_RNA"/>
</dbReference>
<evidence type="ECO:0000256" key="1">
    <source>
        <dbReference type="SAM" id="MobiDB-lite"/>
    </source>
</evidence>
<organism evidence="2">
    <name type="scientific">Opuntia streptacantha</name>
    <name type="common">Prickly pear cactus</name>
    <name type="synonym">Opuntia cardona</name>
    <dbReference type="NCBI Taxonomy" id="393608"/>
    <lineage>
        <taxon>Eukaryota</taxon>
        <taxon>Viridiplantae</taxon>
        <taxon>Streptophyta</taxon>
        <taxon>Embryophyta</taxon>
        <taxon>Tracheophyta</taxon>
        <taxon>Spermatophyta</taxon>
        <taxon>Magnoliopsida</taxon>
        <taxon>eudicotyledons</taxon>
        <taxon>Gunneridae</taxon>
        <taxon>Pentapetalae</taxon>
        <taxon>Caryophyllales</taxon>
        <taxon>Cactineae</taxon>
        <taxon>Cactaceae</taxon>
        <taxon>Opuntioideae</taxon>
        <taxon>Opuntia</taxon>
    </lineage>
</organism>